<reference evidence="2" key="1">
    <citation type="journal article" date="2024" name="Proc. Natl. Acad. Sci. U.S.A.">
        <title>Extraordinary preservation of gene collinearity over three hundred million years revealed in homosporous lycophytes.</title>
        <authorList>
            <person name="Li C."/>
            <person name="Wickell D."/>
            <person name="Kuo L.Y."/>
            <person name="Chen X."/>
            <person name="Nie B."/>
            <person name="Liao X."/>
            <person name="Peng D."/>
            <person name="Ji J."/>
            <person name="Jenkins J."/>
            <person name="Williams M."/>
            <person name="Shu S."/>
            <person name="Plott C."/>
            <person name="Barry K."/>
            <person name="Rajasekar S."/>
            <person name="Grimwood J."/>
            <person name="Han X."/>
            <person name="Sun S."/>
            <person name="Hou Z."/>
            <person name="He W."/>
            <person name="Dai G."/>
            <person name="Sun C."/>
            <person name="Schmutz J."/>
            <person name="Leebens-Mack J.H."/>
            <person name="Li F.W."/>
            <person name="Wang L."/>
        </authorList>
    </citation>
    <scope>NUCLEOTIDE SEQUENCE [LARGE SCALE GENOMIC DNA]</scope>
    <source>
        <strain evidence="2">cv. PW_Plant_1</strain>
    </source>
</reference>
<keyword evidence="2" id="KW-1185">Reference proteome</keyword>
<evidence type="ECO:0000313" key="2">
    <source>
        <dbReference type="Proteomes" id="UP001162992"/>
    </source>
</evidence>
<evidence type="ECO:0000313" key="1">
    <source>
        <dbReference type="EMBL" id="KAJ7553619.1"/>
    </source>
</evidence>
<dbReference type="EMBL" id="CM055097">
    <property type="protein sequence ID" value="KAJ7553619.1"/>
    <property type="molecule type" value="Genomic_DNA"/>
</dbReference>
<organism evidence="1 2">
    <name type="scientific">Diphasiastrum complanatum</name>
    <name type="common">Issler's clubmoss</name>
    <name type="synonym">Lycopodium complanatum</name>
    <dbReference type="NCBI Taxonomy" id="34168"/>
    <lineage>
        <taxon>Eukaryota</taxon>
        <taxon>Viridiplantae</taxon>
        <taxon>Streptophyta</taxon>
        <taxon>Embryophyta</taxon>
        <taxon>Tracheophyta</taxon>
        <taxon>Lycopodiopsida</taxon>
        <taxon>Lycopodiales</taxon>
        <taxon>Lycopodiaceae</taxon>
        <taxon>Lycopodioideae</taxon>
        <taxon>Diphasiastrum</taxon>
    </lineage>
</organism>
<comment type="caution">
    <text evidence="1">The sequence shown here is derived from an EMBL/GenBank/DDBJ whole genome shotgun (WGS) entry which is preliminary data.</text>
</comment>
<name>A0ACC2DH13_DIPCM</name>
<sequence>MAEDDEVKTLFVAGLPDDVREREIYNLFRVYEGYVSCQLSSYTDYGFQAVAFVVFKDQSSALKAKAALNGIKLDTQLPQTLHIELADSKFQYSQSEVGHPVPARLQENEEGIGGTMHMPGIVHSIHNDISGFPHTQSGEMMVSNTFSVPDGNTGPVMEPIATPPVVVAGSNPPCSTLFVANLGKTCSERELLEVFARCPGFRRLKTQLVDRMPVAFVEFQDMTCSTQALMQLQNMMLPSSEIGGMRIEYAKSKMGLPRRERGAHT</sequence>
<accession>A0ACC2DH13</accession>
<gene>
    <name evidence="1" type="ORF">O6H91_06G105500</name>
</gene>
<protein>
    <submittedName>
        <fullName evidence="1">Uncharacterized protein</fullName>
    </submittedName>
</protein>
<proteinExistence type="predicted"/>
<dbReference type="Proteomes" id="UP001162992">
    <property type="component" value="Chromosome 6"/>
</dbReference>